<dbReference type="AlphaFoldDB" id="A0A8H6ZUV2"/>
<dbReference type="SMART" id="SM00479">
    <property type="entry name" value="EXOIII"/>
    <property type="match status" value="1"/>
</dbReference>
<dbReference type="OrthoDB" id="206335at2759"/>
<keyword evidence="6" id="KW-0539">Nucleus</keyword>
<dbReference type="GO" id="GO:0004527">
    <property type="term" value="F:exonuclease activity"/>
    <property type="evidence" value="ECO:0007669"/>
    <property type="project" value="UniProtKB-KW"/>
</dbReference>
<evidence type="ECO:0000256" key="5">
    <source>
        <dbReference type="ARBA" id="ARBA00022839"/>
    </source>
</evidence>
<dbReference type="RefSeq" id="XP_036630305.1">
    <property type="nucleotide sequence ID" value="XM_036776685.1"/>
</dbReference>
<dbReference type="InterPro" id="IPR036397">
    <property type="entry name" value="RNaseH_sf"/>
</dbReference>
<feature type="compositionally biased region" description="Polar residues" evidence="7">
    <location>
        <begin position="1"/>
        <end position="15"/>
    </location>
</feature>
<gene>
    <name evidence="9" type="ORF">PC9H_007150</name>
</gene>
<dbReference type="Proteomes" id="UP000623687">
    <property type="component" value="Unassembled WGS sequence"/>
</dbReference>
<feature type="domain" description="Exonuclease" evidence="8">
    <location>
        <begin position="259"/>
        <end position="438"/>
    </location>
</feature>
<dbReference type="SUPFAM" id="SSF53098">
    <property type="entry name" value="Ribonuclease H-like"/>
    <property type="match status" value="1"/>
</dbReference>
<dbReference type="GO" id="GO:0003676">
    <property type="term" value="F:nucleic acid binding"/>
    <property type="evidence" value="ECO:0007669"/>
    <property type="project" value="InterPro"/>
</dbReference>
<dbReference type="VEuPathDB" id="FungiDB:PC9H_007150"/>
<feature type="compositionally biased region" description="Pro residues" evidence="7">
    <location>
        <begin position="528"/>
        <end position="544"/>
    </location>
</feature>
<evidence type="ECO:0000256" key="3">
    <source>
        <dbReference type="ARBA" id="ARBA00022722"/>
    </source>
</evidence>
<evidence type="ECO:0000259" key="8">
    <source>
        <dbReference type="SMART" id="SM00479"/>
    </source>
</evidence>
<dbReference type="InterPro" id="IPR013520">
    <property type="entry name" value="Ribonucl_H"/>
</dbReference>
<comment type="similarity">
    <text evidence="2">Belongs to the REXO1/REXO3 family.</text>
</comment>
<dbReference type="EMBL" id="JACETU010000005">
    <property type="protein sequence ID" value="KAF7427933.1"/>
    <property type="molecule type" value="Genomic_DNA"/>
</dbReference>
<name>A0A8H6ZUV2_PLEOS</name>
<evidence type="ECO:0000313" key="10">
    <source>
        <dbReference type="Proteomes" id="UP000623687"/>
    </source>
</evidence>
<dbReference type="PANTHER" id="PTHR12801">
    <property type="entry name" value="RNA EXONUCLEASE REXO1 / RECO3 FAMILY MEMBER-RELATED"/>
    <property type="match status" value="1"/>
</dbReference>
<organism evidence="9 10">
    <name type="scientific">Pleurotus ostreatus</name>
    <name type="common">Oyster mushroom</name>
    <name type="synonym">White-rot fungus</name>
    <dbReference type="NCBI Taxonomy" id="5322"/>
    <lineage>
        <taxon>Eukaryota</taxon>
        <taxon>Fungi</taxon>
        <taxon>Dikarya</taxon>
        <taxon>Basidiomycota</taxon>
        <taxon>Agaricomycotina</taxon>
        <taxon>Agaricomycetes</taxon>
        <taxon>Agaricomycetidae</taxon>
        <taxon>Agaricales</taxon>
        <taxon>Pleurotineae</taxon>
        <taxon>Pleurotaceae</taxon>
        <taxon>Pleurotus</taxon>
    </lineage>
</organism>
<comment type="caution">
    <text evidence="9">The sequence shown here is derived from an EMBL/GenBank/DDBJ whole genome shotgun (WGS) entry which is preliminary data.</text>
</comment>
<protein>
    <recommendedName>
        <fullName evidence="8">Exonuclease domain-containing protein</fullName>
    </recommendedName>
</protein>
<evidence type="ECO:0000256" key="7">
    <source>
        <dbReference type="SAM" id="MobiDB-lite"/>
    </source>
</evidence>
<keyword evidence="3" id="KW-0540">Nuclease</keyword>
<dbReference type="PANTHER" id="PTHR12801:SF115">
    <property type="entry name" value="FI18136P1-RELATED"/>
    <property type="match status" value="1"/>
</dbReference>
<feature type="region of interest" description="Disordered" evidence="7">
    <location>
        <begin position="1"/>
        <end position="56"/>
    </location>
</feature>
<dbReference type="GO" id="GO:0005634">
    <property type="term" value="C:nucleus"/>
    <property type="evidence" value="ECO:0007669"/>
    <property type="project" value="UniProtKB-SubCell"/>
</dbReference>
<reference evidence="9" key="1">
    <citation type="submission" date="2019-07" db="EMBL/GenBank/DDBJ databases">
        <authorList>
            <person name="Palmer J.M."/>
        </authorList>
    </citation>
    <scope>NUCLEOTIDE SEQUENCE</scope>
    <source>
        <strain evidence="9">PC9</strain>
    </source>
</reference>
<feature type="compositionally biased region" description="Basic residues" evidence="7">
    <location>
        <begin position="43"/>
        <end position="54"/>
    </location>
</feature>
<comment type="subcellular location">
    <subcellularLocation>
        <location evidence="1">Nucleus</location>
    </subcellularLocation>
</comment>
<feature type="region of interest" description="Disordered" evidence="7">
    <location>
        <begin position="337"/>
        <end position="358"/>
    </location>
</feature>
<dbReference type="InterPro" id="IPR047021">
    <property type="entry name" value="REXO1/3/4-like"/>
</dbReference>
<evidence type="ECO:0000256" key="4">
    <source>
        <dbReference type="ARBA" id="ARBA00022801"/>
    </source>
</evidence>
<dbReference type="InterPro" id="IPR012337">
    <property type="entry name" value="RNaseH-like_sf"/>
</dbReference>
<evidence type="ECO:0000313" key="9">
    <source>
        <dbReference type="EMBL" id="KAF7427933.1"/>
    </source>
</evidence>
<feature type="region of interest" description="Disordered" evidence="7">
    <location>
        <begin position="523"/>
        <end position="547"/>
    </location>
</feature>
<evidence type="ECO:0000256" key="2">
    <source>
        <dbReference type="ARBA" id="ARBA00006357"/>
    </source>
</evidence>
<keyword evidence="4" id="KW-0378">Hydrolase</keyword>
<keyword evidence="10" id="KW-1185">Reference proteome</keyword>
<accession>A0A8H6ZUV2</accession>
<dbReference type="CDD" id="cd06145">
    <property type="entry name" value="REX1_like"/>
    <property type="match status" value="1"/>
</dbReference>
<dbReference type="InterPro" id="IPR034922">
    <property type="entry name" value="REX1-like_exo"/>
</dbReference>
<proteinExistence type="inferred from homology"/>
<keyword evidence="5" id="KW-0269">Exonuclease</keyword>
<evidence type="ECO:0000256" key="6">
    <source>
        <dbReference type="ARBA" id="ARBA00023242"/>
    </source>
</evidence>
<sequence length="638" mass="70366">MKRSKASSPTIPSSPTHKKVKTSSQLAPVQNALDSADDWTRVEKRKQKKAKKHEVKLESNQPRFMYNNAEILKRNQAIGIEDIRELVVHIIADAPPPNWLRVDNAPMIQKVVTLLVPGLTPSLLSLPPLPTSATSNPNVPLSIPLPPSSIPFVAATFSHACPTRAPGDQTHMYSVLSAFFHGPITGEERKRRMQQRLASEKAHNEDPTQFLLSVEQMIEDDYPIPSYMSDTFQKSPGWVETPEYKPEPLDEGVDLPKQRIYALDCEMCMTEDGKELTRICIIDYYTGIVIYDQLVKPSKPITDYLTRWSGITAEALAPVTTTLSLVQTHLLRLLSPPPANPFSTSSSPPSPPPPTPILLGHSLESDLKALKLCHPYCIDTAILYHHPRGRPLKPGLAWLSKKWCGKEIQTRGEGGHDPEEDARACLDLLKKKVEQGPGFGEFKVDHESIFERLKRSSRRAGGGVGSIKSAVVDYGNPAFMHGAKADTTIACKNDDDIHKGILDALPSHQFIFGRFMGLADTLGWTTPKPNPDAPPPEPSPPPTPEEIEASLSSLNTHLATLHSSLPSRTAIIIFTGHSDPRRMATLGARRSAFETAIRSGKTPDQIPPEAQWTMADGRDLEEEVEKAKRGLVFLGIKP</sequence>
<evidence type="ECO:0000256" key="1">
    <source>
        <dbReference type="ARBA" id="ARBA00004123"/>
    </source>
</evidence>
<dbReference type="Gene3D" id="3.30.420.10">
    <property type="entry name" value="Ribonuclease H-like superfamily/Ribonuclease H"/>
    <property type="match status" value="1"/>
</dbReference>
<dbReference type="GeneID" id="59376968"/>